<comment type="caution">
    <text evidence="3">The sequence shown here is derived from an EMBL/GenBank/DDBJ whole genome shotgun (WGS) entry which is preliminary data.</text>
</comment>
<reference evidence="3 4" key="1">
    <citation type="submission" date="2021-01" db="EMBL/GenBank/DDBJ databases">
        <title>Actinoplanes sp. nov. LDG1-01 isolated from lichen.</title>
        <authorList>
            <person name="Saeng-In P."/>
            <person name="Phongsopitanun W."/>
            <person name="Kanchanasin P."/>
            <person name="Yuki M."/>
            <person name="Kudo T."/>
            <person name="Ohkuma M."/>
            <person name="Tanasupawat S."/>
        </authorList>
    </citation>
    <scope>NUCLEOTIDE SEQUENCE [LARGE SCALE GENOMIC DNA]</scope>
    <source>
        <strain evidence="3 4">LDG1-01</strain>
    </source>
</reference>
<gene>
    <name evidence="3" type="ORF">JKJ07_37530</name>
</gene>
<evidence type="ECO:0000313" key="4">
    <source>
        <dbReference type="Proteomes" id="UP000598996"/>
    </source>
</evidence>
<dbReference type="PANTHER" id="PTHR11786:SF0">
    <property type="entry name" value="ARYLAMINE N-ACETYLTRANSFERASE 4-RELATED"/>
    <property type="match status" value="1"/>
</dbReference>
<keyword evidence="4" id="KW-1185">Reference proteome</keyword>
<dbReference type="PRINTS" id="PR01543">
    <property type="entry name" value="ANATRNSFRASE"/>
</dbReference>
<dbReference type="PANTHER" id="PTHR11786">
    <property type="entry name" value="N-HYDROXYARYLAMINE O-ACETYLTRANSFERASE"/>
    <property type="match status" value="1"/>
</dbReference>
<name>A0ABS1VZX0_9ACTN</name>
<dbReference type="SUPFAM" id="SSF54001">
    <property type="entry name" value="Cysteine proteinases"/>
    <property type="match status" value="1"/>
</dbReference>
<dbReference type="Gene3D" id="2.40.128.150">
    <property type="entry name" value="Cysteine proteinases"/>
    <property type="match status" value="1"/>
</dbReference>
<evidence type="ECO:0000313" key="3">
    <source>
        <dbReference type="EMBL" id="MBL7260039.1"/>
    </source>
</evidence>
<dbReference type="EMBL" id="JAENHO010000012">
    <property type="protein sequence ID" value="MBL7260039.1"/>
    <property type="molecule type" value="Genomic_DNA"/>
</dbReference>
<accession>A0ABS1VZX0</accession>
<dbReference type="Proteomes" id="UP000598996">
    <property type="component" value="Unassembled WGS sequence"/>
</dbReference>
<dbReference type="Gene3D" id="3.30.2140.10">
    <property type="entry name" value="Arylamine N-acetyltransferase"/>
    <property type="match status" value="1"/>
</dbReference>
<dbReference type="RefSeq" id="WP_202996717.1">
    <property type="nucleotide sequence ID" value="NZ_JAENHO010000012.1"/>
</dbReference>
<dbReference type="InterPro" id="IPR038765">
    <property type="entry name" value="Papain-like_cys_pep_sf"/>
</dbReference>
<proteinExistence type="inferred from homology"/>
<sequence length="254" mass="28303">MDVNAYLTRIDLARPPAPDVAGLRELHRAHQRTVPFENLSIHLGERISLDPADLFDKIVRRRRGGFCYELNGLFALLLTELGFTVDRVGARVHGDRLGPPFDHMALLVTTADGDGPWLADVGFGRHSTDPLDFLLRSPQTDPGGVFTFVDEGDDVDLLRDGKPQYRIERRVRELTDFIPTCWWHSTSPDSHFGDGPVCSRLKGDGRVSLSGRTLIKTQGGHRTETVLDTDDQVLAAYRENFGIVLGRVPSPPLR</sequence>
<dbReference type="Pfam" id="PF00797">
    <property type="entry name" value="Acetyltransf_2"/>
    <property type="match status" value="1"/>
</dbReference>
<organism evidence="3 4">
    <name type="scientific">Paractinoplanes lichenicola</name>
    <dbReference type="NCBI Taxonomy" id="2802976"/>
    <lineage>
        <taxon>Bacteria</taxon>
        <taxon>Bacillati</taxon>
        <taxon>Actinomycetota</taxon>
        <taxon>Actinomycetes</taxon>
        <taxon>Micromonosporales</taxon>
        <taxon>Micromonosporaceae</taxon>
        <taxon>Paractinoplanes</taxon>
    </lineage>
</organism>
<comment type="similarity">
    <text evidence="1 2">Belongs to the arylamine N-acetyltransferase family.</text>
</comment>
<dbReference type="InterPro" id="IPR001447">
    <property type="entry name" value="Arylamine_N-AcTrfase"/>
</dbReference>
<protein>
    <submittedName>
        <fullName evidence="3">Arylamine N-acetyltransferase</fullName>
    </submittedName>
</protein>
<evidence type="ECO:0000256" key="1">
    <source>
        <dbReference type="ARBA" id="ARBA00006547"/>
    </source>
</evidence>
<evidence type="ECO:0000256" key="2">
    <source>
        <dbReference type="RuleBase" id="RU003452"/>
    </source>
</evidence>